<evidence type="ECO:0000313" key="6">
    <source>
        <dbReference type="EMBL" id="HIQ60120.1"/>
    </source>
</evidence>
<keyword evidence="4" id="KW-0804">Transcription</keyword>
<evidence type="ECO:0000256" key="4">
    <source>
        <dbReference type="ARBA" id="ARBA00023163"/>
    </source>
</evidence>
<keyword evidence="2" id="KW-0805">Transcription regulation</keyword>
<dbReference type="AlphaFoldDB" id="A0A9D0YSA1"/>
<dbReference type="PRINTS" id="PR00039">
    <property type="entry name" value="HTHLYSR"/>
</dbReference>
<evidence type="ECO:0000256" key="3">
    <source>
        <dbReference type="ARBA" id="ARBA00023125"/>
    </source>
</evidence>
<dbReference type="Pfam" id="PF00126">
    <property type="entry name" value="HTH_1"/>
    <property type="match status" value="1"/>
</dbReference>
<dbReference type="Gene3D" id="1.10.10.10">
    <property type="entry name" value="Winged helix-like DNA-binding domain superfamily/Winged helix DNA-binding domain"/>
    <property type="match status" value="1"/>
</dbReference>
<feature type="domain" description="HTH lysR-type" evidence="5">
    <location>
        <begin position="1"/>
        <end position="58"/>
    </location>
</feature>
<dbReference type="InterPro" id="IPR000847">
    <property type="entry name" value="LysR_HTH_N"/>
</dbReference>
<gene>
    <name evidence="6" type="ORF">IAD31_00755</name>
</gene>
<accession>A0A9D0YSA1</accession>
<dbReference type="InterPro" id="IPR036388">
    <property type="entry name" value="WH-like_DNA-bd_sf"/>
</dbReference>
<dbReference type="Proteomes" id="UP000886879">
    <property type="component" value="Unassembled WGS sequence"/>
</dbReference>
<evidence type="ECO:0000259" key="5">
    <source>
        <dbReference type="PROSITE" id="PS50931"/>
    </source>
</evidence>
<dbReference type="FunFam" id="1.10.10.10:FF:000001">
    <property type="entry name" value="LysR family transcriptional regulator"/>
    <property type="match status" value="1"/>
</dbReference>
<dbReference type="InterPro" id="IPR036390">
    <property type="entry name" value="WH_DNA-bd_sf"/>
</dbReference>
<dbReference type="GO" id="GO:0032993">
    <property type="term" value="C:protein-DNA complex"/>
    <property type="evidence" value="ECO:0007669"/>
    <property type="project" value="TreeGrafter"/>
</dbReference>
<comment type="similarity">
    <text evidence="1">Belongs to the LysR transcriptional regulatory family.</text>
</comment>
<dbReference type="PANTHER" id="PTHR30346">
    <property type="entry name" value="TRANSCRIPTIONAL DUAL REGULATOR HCAR-RELATED"/>
    <property type="match status" value="1"/>
</dbReference>
<dbReference type="SUPFAM" id="SSF53850">
    <property type="entry name" value="Periplasmic binding protein-like II"/>
    <property type="match status" value="1"/>
</dbReference>
<name>A0A9D0YSA1_9FIRM</name>
<keyword evidence="3" id="KW-0238">DNA-binding</keyword>
<dbReference type="PANTHER" id="PTHR30346:SF0">
    <property type="entry name" value="HCA OPERON TRANSCRIPTIONAL ACTIVATOR HCAR"/>
    <property type="match status" value="1"/>
</dbReference>
<dbReference type="GO" id="GO:0003700">
    <property type="term" value="F:DNA-binding transcription factor activity"/>
    <property type="evidence" value="ECO:0007669"/>
    <property type="project" value="InterPro"/>
</dbReference>
<proteinExistence type="inferred from homology"/>
<dbReference type="EMBL" id="DVFO01000005">
    <property type="protein sequence ID" value="HIQ60120.1"/>
    <property type="molecule type" value="Genomic_DNA"/>
</dbReference>
<dbReference type="InterPro" id="IPR005119">
    <property type="entry name" value="LysR_subst-bd"/>
</dbReference>
<evidence type="ECO:0000256" key="1">
    <source>
        <dbReference type="ARBA" id="ARBA00009437"/>
    </source>
</evidence>
<dbReference type="Gene3D" id="3.40.190.10">
    <property type="entry name" value="Periplasmic binding protein-like II"/>
    <property type="match status" value="2"/>
</dbReference>
<evidence type="ECO:0000313" key="7">
    <source>
        <dbReference type="Proteomes" id="UP000886879"/>
    </source>
</evidence>
<evidence type="ECO:0000256" key="2">
    <source>
        <dbReference type="ARBA" id="ARBA00023015"/>
    </source>
</evidence>
<dbReference type="GO" id="GO:0003677">
    <property type="term" value="F:DNA binding"/>
    <property type="evidence" value="ECO:0007669"/>
    <property type="project" value="UniProtKB-KW"/>
</dbReference>
<dbReference type="PROSITE" id="PS50931">
    <property type="entry name" value="HTH_LYSR"/>
    <property type="match status" value="1"/>
</dbReference>
<reference evidence="6" key="1">
    <citation type="submission" date="2020-10" db="EMBL/GenBank/DDBJ databases">
        <authorList>
            <person name="Gilroy R."/>
        </authorList>
    </citation>
    <scope>NUCLEOTIDE SEQUENCE</scope>
    <source>
        <strain evidence="6">ChiGjej2B2-12916</strain>
    </source>
</reference>
<organism evidence="6 7">
    <name type="scientific">Candidatus Enterenecus faecium</name>
    <dbReference type="NCBI Taxonomy" id="2840780"/>
    <lineage>
        <taxon>Bacteria</taxon>
        <taxon>Bacillati</taxon>
        <taxon>Bacillota</taxon>
        <taxon>Clostridia</taxon>
        <taxon>Eubacteriales</taxon>
        <taxon>Candidatus Enterenecus</taxon>
    </lineage>
</organism>
<protein>
    <submittedName>
        <fullName evidence="6">LysR family transcriptional regulator</fullName>
    </submittedName>
</protein>
<dbReference type="SUPFAM" id="SSF46785">
    <property type="entry name" value="Winged helix' DNA-binding domain"/>
    <property type="match status" value="1"/>
</dbReference>
<reference evidence="6" key="2">
    <citation type="journal article" date="2021" name="PeerJ">
        <title>Extensive microbial diversity within the chicken gut microbiome revealed by metagenomics and culture.</title>
        <authorList>
            <person name="Gilroy R."/>
            <person name="Ravi A."/>
            <person name="Getino M."/>
            <person name="Pursley I."/>
            <person name="Horton D.L."/>
            <person name="Alikhan N.F."/>
            <person name="Baker D."/>
            <person name="Gharbi K."/>
            <person name="Hall N."/>
            <person name="Watson M."/>
            <person name="Adriaenssens E.M."/>
            <person name="Foster-Nyarko E."/>
            <person name="Jarju S."/>
            <person name="Secka A."/>
            <person name="Antonio M."/>
            <person name="Oren A."/>
            <person name="Chaudhuri R.R."/>
            <person name="La Ragione R."/>
            <person name="Hildebrand F."/>
            <person name="Pallen M.J."/>
        </authorList>
    </citation>
    <scope>NUCLEOTIDE SEQUENCE</scope>
    <source>
        <strain evidence="6">ChiGjej2B2-12916</strain>
    </source>
</reference>
<sequence length="294" mass="33411">MNTTQLECFLAVADYLNFSRAAQHLRLTQPAVSHQVKTLEDELGVALFQRTSKKVRLTQEGHMFLQYAGKILQLSNISRMRVKGCYEARPMRLGLGCRSTADLRLLRPALERLRQEEERILPMIRLIPLSALDNLLSEGDIQVLFTFQETAPQNSVYRELLRSPVVFVCREDHPLAQCETVTVEQLKEGGLIAACRPPLCPPSVFALQGQIVTSKPPEEVIFCESQEVLFTLVETGYAFSIMADFPQLRAPQLRYIPIQRCEPLSFGVSYLRGNRGQTLRRFLSVLEESLKNEE</sequence>
<comment type="caution">
    <text evidence="6">The sequence shown here is derived from an EMBL/GenBank/DDBJ whole genome shotgun (WGS) entry which is preliminary data.</text>
</comment>
<dbReference type="Pfam" id="PF03466">
    <property type="entry name" value="LysR_substrate"/>
    <property type="match status" value="1"/>
</dbReference>